<protein>
    <recommendedName>
        <fullName evidence="3">CblD like pilus biogenesis initiator</fullName>
    </recommendedName>
</protein>
<gene>
    <name evidence="1" type="ORF">HX797_27330</name>
</gene>
<dbReference type="Gene3D" id="2.60.40.2520">
    <property type="entry name" value="CFA/I fimbrial subunit E, adhesin domain"/>
    <property type="match status" value="1"/>
</dbReference>
<comment type="caution">
    <text evidence="1">The sequence shown here is derived from an EMBL/GenBank/DDBJ whole genome shotgun (WGS) entry which is preliminary data.</text>
</comment>
<dbReference type="EMBL" id="JACAOZ010000038">
    <property type="protein sequence ID" value="NVZ59985.1"/>
    <property type="molecule type" value="Genomic_DNA"/>
</dbReference>
<name>A0A7Y7VA19_9PSED</name>
<dbReference type="InterPro" id="IPR010888">
    <property type="entry name" value="CblD"/>
</dbReference>
<dbReference type="InterPro" id="IPR043037">
    <property type="entry name" value="CfaE_adhesin"/>
</dbReference>
<dbReference type="Proteomes" id="UP000560470">
    <property type="component" value="Unassembled WGS sequence"/>
</dbReference>
<dbReference type="Pfam" id="PF07434">
    <property type="entry name" value="CblD"/>
    <property type="match status" value="1"/>
</dbReference>
<proteinExistence type="predicted"/>
<dbReference type="RefSeq" id="WP_177034908.1">
    <property type="nucleotide sequence ID" value="NZ_JACAOZ010000038.1"/>
</dbReference>
<reference evidence="1 2" key="1">
    <citation type="submission" date="2020-04" db="EMBL/GenBank/DDBJ databases">
        <title>Molecular characterization of pseudomonads from Agaricus bisporus reveal novel blotch 2 pathogens in Western Europe.</title>
        <authorList>
            <person name="Taparia T."/>
            <person name="Krijger M."/>
            <person name="Haynes E."/>
            <person name="Elpinstone J.G."/>
            <person name="Noble R."/>
            <person name="Van Der Wolf J."/>
        </authorList>
    </citation>
    <scope>NUCLEOTIDE SEQUENCE [LARGE SCALE GENOMIC DNA]</scope>
    <source>
        <strain evidence="1 2">B7002</strain>
    </source>
</reference>
<dbReference type="Gene3D" id="2.60.40.2040">
    <property type="entry name" value="CFA/I fimbrial subunit E, pilin domain"/>
    <property type="match status" value="1"/>
</dbReference>
<evidence type="ECO:0000313" key="2">
    <source>
        <dbReference type="Proteomes" id="UP000560470"/>
    </source>
</evidence>
<evidence type="ECO:0008006" key="3">
    <source>
        <dbReference type="Google" id="ProtNLM"/>
    </source>
</evidence>
<evidence type="ECO:0000313" key="1">
    <source>
        <dbReference type="EMBL" id="NVZ59985.1"/>
    </source>
</evidence>
<dbReference type="AlphaFoldDB" id="A0A7Y7VA19"/>
<accession>A0A7Y7VA19</accession>
<organism evidence="1 2">
    <name type="scientific">Pseudomonas edaphica</name>
    <dbReference type="NCBI Taxonomy" id="2006980"/>
    <lineage>
        <taxon>Bacteria</taxon>
        <taxon>Pseudomonadati</taxon>
        <taxon>Pseudomonadota</taxon>
        <taxon>Gammaproteobacteria</taxon>
        <taxon>Pseudomonadales</taxon>
        <taxon>Pseudomonadaceae</taxon>
        <taxon>Pseudomonas</taxon>
    </lineage>
</organism>
<sequence length="381" mass="42470">MRPHRNSIKIGFSILLFLYSIVCLAKISPPSIPVADRTDAVTFSFQKDSPTDLYIWKNVSGGKGSINSTPQPIDDYNYYGRMSWACTSDSTFGSCPTTVEWNSDSITIIALTFTEIKTGIKKILILRGRNYKAAYDNSQTSEYLAMRNAASNNLVFAQSLLDIHISKQELNTIPIGGIWKATLVINQWRWDPTFKVATWTAHITLNVVDRKNIQIYLPNYNTASPTVDLKLRNMPSAPNNPILSGNVNIEACLYDGYNAQSSRYDITMSDPNSKDEKFYITKKARDPNPKLSNTIPYQVWVSTPGAPSIASKKVLSNEPFSFTDVAQSTPKSVTLPNVPNPVYCTPWLINLKTANITQKNQAPGRYQGSLHFKFTPASSSL</sequence>